<comment type="caution">
    <text evidence="4">The sequence shown here is derived from an EMBL/GenBank/DDBJ whole genome shotgun (WGS) entry which is preliminary data.</text>
</comment>
<dbReference type="Proteomes" id="UP000297549">
    <property type="component" value="Unassembled WGS sequence"/>
</dbReference>
<sequence length="310" mass="33308">MQLYVYSALSAAARALLLQRLPTDIQPVFASDLAPDQQLPAFQQAAVLLGNVPPAWLTEHQPAGLRFWQIDSAGFDQYAGLRVPFPVANMGDYFAWPCAETIVAGILSFYRRIPELAVLQQRREWVGPPVRTRVGLLRGKRVIILGAGGIGLAVREQLAGFRCQVRLLARTNPEAQLHSAAELAADLPTTDLVINCLPGSADGFFSAELVAAMAPGSLYASVGRGNTTDEPALLAALQAGKISAVLDVTAQEPLPADSPLWTLPNVLLTQHSGGGQPHEDEGKVELLLRNLGHLRHGQPLENLVEPGRGY</sequence>
<accession>A0A4Z0Q811</accession>
<dbReference type="EMBL" id="SRLC01000001">
    <property type="protein sequence ID" value="TGE25566.1"/>
    <property type="molecule type" value="Genomic_DNA"/>
</dbReference>
<evidence type="ECO:0000313" key="4">
    <source>
        <dbReference type="EMBL" id="TGE25566.1"/>
    </source>
</evidence>
<dbReference type="InterPro" id="IPR036291">
    <property type="entry name" value="NAD(P)-bd_dom_sf"/>
</dbReference>
<feature type="domain" description="D-isomer specific 2-hydroxyacid dehydrogenase NAD-binding" evidence="3">
    <location>
        <begin position="104"/>
        <end position="273"/>
    </location>
</feature>
<evidence type="ECO:0000313" key="5">
    <source>
        <dbReference type="Proteomes" id="UP000297549"/>
    </source>
</evidence>
<evidence type="ECO:0000259" key="3">
    <source>
        <dbReference type="Pfam" id="PF02826"/>
    </source>
</evidence>
<dbReference type="PANTHER" id="PTHR43333:SF1">
    <property type="entry name" value="D-ISOMER SPECIFIC 2-HYDROXYACID DEHYDROGENASE NAD-BINDING DOMAIN-CONTAINING PROTEIN"/>
    <property type="match status" value="1"/>
</dbReference>
<keyword evidence="1" id="KW-0560">Oxidoreductase</keyword>
<name>A0A4Z0Q811_9BACT</name>
<dbReference type="GO" id="GO:0016491">
    <property type="term" value="F:oxidoreductase activity"/>
    <property type="evidence" value="ECO:0007669"/>
    <property type="project" value="UniProtKB-KW"/>
</dbReference>
<organism evidence="4 5">
    <name type="scientific">Hymenobacter aquaticus</name>
    <dbReference type="NCBI Taxonomy" id="1867101"/>
    <lineage>
        <taxon>Bacteria</taxon>
        <taxon>Pseudomonadati</taxon>
        <taxon>Bacteroidota</taxon>
        <taxon>Cytophagia</taxon>
        <taxon>Cytophagales</taxon>
        <taxon>Hymenobacteraceae</taxon>
        <taxon>Hymenobacter</taxon>
    </lineage>
</organism>
<evidence type="ECO:0000256" key="2">
    <source>
        <dbReference type="ARBA" id="ARBA00023027"/>
    </source>
</evidence>
<reference evidence="4 5" key="1">
    <citation type="submission" date="2019-04" db="EMBL/GenBank/DDBJ databases">
        <authorList>
            <person name="Feng G."/>
            <person name="Zhang J."/>
            <person name="Zhu H."/>
        </authorList>
    </citation>
    <scope>NUCLEOTIDE SEQUENCE [LARGE SCALE GENOMIC DNA]</scope>
    <source>
        <strain evidence="4 5">JCM 31653</strain>
    </source>
</reference>
<proteinExistence type="predicted"/>
<dbReference type="SUPFAM" id="SSF51735">
    <property type="entry name" value="NAD(P)-binding Rossmann-fold domains"/>
    <property type="match status" value="1"/>
</dbReference>
<evidence type="ECO:0000256" key="1">
    <source>
        <dbReference type="ARBA" id="ARBA00023002"/>
    </source>
</evidence>
<gene>
    <name evidence="4" type="ORF">E5K00_10370</name>
</gene>
<protein>
    <submittedName>
        <fullName evidence="4">D-2-hydroxyacid dehydrogenase</fullName>
    </submittedName>
</protein>
<dbReference type="GO" id="GO:0051287">
    <property type="term" value="F:NAD binding"/>
    <property type="evidence" value="ECO:0007669"/>
    <property type="project" value="InterPro"/>
</dbReference>
<dbReference type="Pfam" id="PF02826">
    <property type="entry name" value="2-Hacid_dh_C"/>
    <property type="match status" value="1"/>
</dbReference>
<dbReference type="InterPro" id="IPR006140">
    <property type="entry name" value="D-isomer_DH_NAD-bd"/>
</dbReference>
<dbReference type="RefSeq" id="WP_135463144.1">
    <property type="nucleotide sequence ID" value="NZ_SRLC01000001.1"/>
</dbReference>
<keyword evidence="2" id="KW-0520">NAD</keyword>
<dbReference type="PANTHER" id="PTHR43333">
    <property type="entry name" value="2-HACID_DH_C DOMAIN-CONTAINING PROTEIN"/>
    <property type="match status" value="1"/>
</dbReference>
<dbReference type="AlphaFoldDB" id="A0A4Z0Q811"/>
<dbReference type="OrthoDB" id="9805416at2"/>
<dbReference type="Gene3D" id="3.40.50.720">
    <property type="entry name" value="NAD(P)-binding Rossmann-like Domain"/>
    <property type="match status" value="2"/>
</dbReference>
<dbReference type="CDD" id="cd05300">
    <property type="entry name" value="2-Hacid_dh_1"/>
    <property type="match status" value="1"/>
</dbReference>
<keyword evidence="5" id="KW-1185">Reference proteome</keyword>